<evidence type="ECO:0000259" key="2">
    <source>
        <dbReference type="Pfam" id="PF21021"/>
    </source>
</evidence>
<accession>A0A2U1L8Q8</accession>
<feature type="signal peptide" evidence="1">
    <location>
        <begin position="1"/>
        <end position="23"/>
    </location>
</feature>
<feature type="chain" id="PRO_5015464824" evidence="1">
    <location>
        <begin position="24"/>
        <end position="113"/>
    </location>
</feature>
<proteinExistence type="predicted"/>
<dbReference type="EMBL" id="PKPP01010791">
    <property type="protein sequence ID" value="PWA45372.1"/>
    <property type="molecule type" value="Genomic_DNA"/>
</dbReference>
<gene>
    <name evidence="3" type="ORF">CTI12_AA518420</name>
</gene>
<name>A0A2U1L8Q8_ARTAN</name>
<dbReference type="SUPFAM" id="SSF52833">
    <property type="entry name" value="Thioredoxin-like"/>
    <property type="match status" value="1"/>
</dbReference>
<dbReference type="OrthoDB" id="1026733at2759"/>
<dbReference type="AlphaFoldDB" id="A0A2U1L8Q8"/>
<dbReference type="GO" id="GO:0005783">
    <property type="term" value="C:endoplasmic reticulum"/>
    <property type="evidence" value="ECO:0007669"/>
    <property type="project" value="TreeGrafter"/>
</dbReference>
<comment type="caution">
    <text evidence="3">The sequence shown here is derived from an EMBL/GenBank/DDBJ whole genome shotgun (WGS) entry which is preliminary data.</text>
</comment>
<dbReference type="InterPro" id="IPR050730">
    <property type="entry name" value="UBX_domain-protein"/>
</dbReference>
<dbReference type="InterPro" id="IPR049483">
    <property type="entry name" value="FAF1_2-like_UAS"/>
</dbReference>
<keyword evidence="1" id="KW-0732">Signal</keyword>
<dbReference type="GO" id="GO:0036503">
    <property type="term" value="P:ERAD pathway"/>
    <property type="evidence" value="ECO:0007669"/>
    <property type="project" value="TreeGrafter"/>
</dbReference>
<dbReference type="Proteomes" id="UP000245207">
    <property type="component" value="Unassembled WGS sequence"/>
</dbReference>
<dbReference type="Pfam" id="PF21021">
    <property type="entry name" value="FAF1"/>
    <property type="match status" value="1"/>
</dbReference>
<dbReference type="InterPro" id="IPR036249">
    <property type="entry name" value="Thioredoxin-like_sf"/>
</dbReference>
<dbReference type="Gene3D" id="3.40.30.10">
    <property type="entry name" value="Glutaredoxin"/>
    <property type="match status" value="1"/>
</dbReference>
<evidence type="ECO:0000313" key="3">
    <source>
        <dbReference type="EMBL" id="PWA45372.1"/>
    </source>
</evidence>
<reference evidence="3 4" key="1">
    <citation type="journal article" date="2018" name="Mol. Plant">
        <title>The genome of Artemisia annua provides insight into the evolution of Asteraceae family and artemisinin biosynthesis.</title>
        <authorList>
            <person name="Shen Q."/>
            <person name="Zhang L."/>
            <person name="Liao Z."/>
            <person name="Wang S."/>
            <person name="Yan T."/>
            <person name="Shi P."/>
            <person name="Liu M."/>
            <person name="Fu X."/>
            <person name="Pan Q."/>
            <person name="Wang Y."/>
            <person name="Lv Z."/>
            <person name="Lu X."/>
            <person name="Zhang F."/>
            <person name="Jiang W."/>
            <person name="Ma Y."/>
            <person name="Chen M."/>
            <person name="Hao X."/>
            <person name="Li L."/>
            <person name="Tang Y."/>
            <person name="Lv G."/>
            <person name="Zhou Y."/>
            <person name="Sun X."/>
            <person name="Brodelius P.E."/>
            <person name="Rose J.K.C."/>
            <person name="Tang K."/>
        </authorList>
    </citation>
    <scope>NUCLEOTIDE SEQUENCE [LARGE SCALE GENOMIC DNA]</scope>
    <source>
        <strain evidence="4">cv. Huhao1</strain>
        <tissue evidence="3">Leaf</tissue>
    </source>
</reference>
<evidence type="ECO:0000313" key="4">
    <source>
        <dbReference type="Proteomes" id="UP000245207"/>
    </source>
</evidence>
<protein>
    <submittedName>
        <fullName evidence="3">Thioredoxin-like fold</fullName>
    </submittedName>
</protein>
<sequence>MFTCVMVLYKCWCCILFVKRVSLTKNPPLKMIDILMEFEWRYSKIHSNFAQEGFTDMVQRLRREFKLIFVYLHSWVHPEMEVFCKETLCPEVVAGFMNEHFVAWGESARCRGL</sequence>
<feature type="domain" description="Fas-associated factor 1/2-like UAS" evidence="2">
    <location>
        <begin position="36"/>
        <end position="105"/>
    </location>
</feature>
<dbReference type="PANTHER" id="PTHR23322:SF1">
    <property type="entry name" value="FAS-ASSOCIATED FACTOR 2"/>
    <property type="match status" value="1"/>
</dbReference>
<dbReference type="PANTHER" id="PTHR23322">
    <property type="entry name" value="FAS-ASSOCIATED PROTEIN"/>
    <property type="match status" value="1"/>
</dbReference>
<evidence type="ECO:0000256" key="1">
    <source>
        <dbReference type="SAM" id="SignalP"/>
    </source>
</evidence>
<dbReference type="STRING" id="35608.A0A2U1L8Q8"/>
<keyword evidence="4" id="KW-1185">Reference proteome</keyword>
<organism evidence="3 4">
    <name type="scientific">Artemisia annua</name>
    <name type="common">Sweet wormwood</name>
    <dbReference type="NCBI Taxonomy" id="35608"/>
    <lineage>
        <taxon>Eukaryota</taxon>
        <taxon>Viridiplantae</taxon>
        <taxon>Streptophyta</taxon>
        <taxon>Embryophyta</taxon>
        <taxon>Tracheophyta</taxon>
        <taxon>Spermatophyta</taxon>
        <taxon>Magnoliopsida</taxon>
        <taxon>eudicotyledons</taxon>
        <taxon>Gunneridae</taxon>
        <taxon>Pentapetalae</taxon>
        <taxon>asterids</taxon>
        <taxon>campanulids</taxon>
        <taxon>Asterales</taxon>
        <taxon>Asteraceae</taxon>
        <taxon>Asteroideae</taxon>
        <taxon>Anthemideae</taxon>
        <taxon>Artemisiinae</taxon>
        <taxon>Artemisia</taxon>
    </lineage>
</organism>
<dbReference type="GO" id="GO:0043130">
    <property type="term" value="F:ubiquitin binding"/>
    <property type="evidence" value="ECO:0007669"/>
    <property type="project" value="TreeGrafter"/>
</dbReference>